<dbReference type="SUPFAM" id="SSF63411">
    <property type="entry name" value="LuxS/MPP-like metallohydrolase"/>
    <property type="match status" value="4"/>
</dbReference>
<dbReference type="Proteomes" id="UP000181901">
    <property type="component" value="Unassembled WGS sequence"/>
</dbReference>
<comment type="caution">
    <text evidence="7">The sequence shown here is derived from an EMBL/GenBank/DDBJ whole genome shotgun (WGS) entry which is preliminary data.</text>
</comment>
<evidence type="ECO:0000313" key="8">
    <source>
        <dbReference type="Proteomes" id="UP000181901"/>
    </source>
</evidence>
<dbReference type="PANTHER" id="PTHR11851:SF49">
    <property type="entry name" value="MITOCHONDRIAL-PROCESSING PEPTIDASE SUBUNIT ALPHA"/>
    <property type="match status" value="1"/>
</dbReference>
<comment type="similarity">
    <text evidence="2 3">Belongs to the peptidase M16 family.</text>
</comment>
<dbReference type="GO" id="GO:0004222">
    <property type="term" value="F:metalloendopeptidase activity"/>
    <property type="evidence" value="ECO:0007669"/>
    <property type="project" value="UniProtKB-EC"/>
</dbReference>
<dbReference type="EC" id="3.4.24.55" evidence="7"/>
<organism evidence="7 8">
    <name type="scientific">Pseudodesulfovibrio hydrargyri</name>
    <dbReference type="NCBI Taxonomy" id="2125990"/>
    <lineage>
        <taxon>Bacteria</taxon>
        <taxon>Pseudomonadati</taxon>
        <taxon>Thermodesulfobacteriota</taxon>
        <taxon>Desulfovibrionia</taxon>
        <taxon>Desulfovibrionales</taxon>
        <taxon>Desulfovibrionaceae</taxon>
    </lineage>
</organism>
<evidence type="ECO:0000256" key="2">
    <source>
        <dbReference type="ARBA" id="ARBA00007261"/>
    </source>
</evidence>
<accession>A0A1J5N0T2</accession>
<dbReference type="InterPro" id="IPR011249">
    <property type="entry name" value="Metalloenz_LuxS/M16"/>
</dbReference>
<feature type="domain" description="Peptidase M16 N-terminal" evidence="5">
    <location>
        <begin position="535"/>
        <end position="639"/>
    </location>
</feature>
<evidence type="ECO:0000256" key="1">
    <source>
        <dbReference type="ARBA" id="ARBA00001947"/>
    </source>
</evidence>
<evidence type="ECO:0000259" key="6">
    <source>
        <dbReference type="Pfam" id="PF05193"/>
    </source>
</evidence>
<dbReference type="InterPro" id="IPR001431">
    <property type="entry name" value="Pept_M16_Zn_BS"/>
</dbReference>
<dbReference type="InterPro" id="IPR011765">
    <property type="entry name" value="Pept_M16_N"/>
</dbReference>
<dbReference type="Gene3D" id="3.30.830.10">
    <property type="entry name" value="Metalloenzyme, LuxS/M16 peptidase-like"/>
    <property type="match status" value="4"/>
</dbReference>
<dbReference type="PROSITE" id="PS00143">
    <property type="entry name" value="INSULINASE"/>
    <property type="match status" value="1"/>
</dbReference>
<feature type="signal peptide" evidence="4">
    <location>
        <begin position="1"/>
        <end position="21"/>
    </location>
</feature>
<feature type="domain" description="Peptidase M16 N-terminal" evidence="5">
    <location>
        <begin position="65"/>
        <end position="211"/>
    </location>
</feature>
<dbReference type="Pfam" id="PF05193">
    <property type="entry name" value="Peptidase_M16_C"/>
    <property type="match status" value="2"/>
</dbReference>
<dbReference type="EMBL" id="LKAQ01000001">
    <property type="protein sequence ID" value="OIQ51882.1"/>
    <property type="molecule type" value="Genomic_DNA"/>
</dbReference>
<dbReference type="RefSeq" id="WP_084640993.1">
    <property type="nucleotide sequence ID" value="NZ_LKAQ01000001.1"/>
</dbReference>
<dbReference type="GO" id="GO:0006508">
    <property type="term" value="P:proteolysis"/>
    <property type="evidence" value="ECO:0007669"/>
    <property type="project" value="UniProtKB-KW"/>
</dbReference>
<comment type="cofactor">
    <cofactor evidence="1">
        <name>Zn(2+)</name>
        <dbReference type="ChEBI" id="CHEBI:29105"/>
    </cofactor>
</comment>
<dbReference type="PROSITE" id="PS51257">
    <property type="entry name" value="PROKAR_LIPOPROTEIN"/>
    <property type="match status" value="1"/>
</dbReference>
<dbReference type="AlphaFoldDB" id="A0A1J5N0T2"/>
<sequence length="902" mass="99466">MFRKLLLLAGLALLLAGCKTASMNNRTETVPTPAPTTAKAASLPTLDGSEQAATHIVRLKNGLTVLIKEDDRFPLVNVRLYVHAGSAYETPDIAGISHLLEHMVFKGTDKRAPGETARQIESVGGSLNAATSFDYTVYYVEVPETQWKLGMDVVTDMAFHQTIDPKELESEKKVVLEELERGEDTPTSKLFKTLQSMVWKDTSYEWPIIGTRETVSGITRPQIKQYIANHYQPQSMLLAVVGKVDPDKILAEADQLVGSLVNTRSFTPPAPLPVPEAGHGPRVVKLTGKWNKVYMGAAFPIPYGTSAEIPGLEMLCQLLGGDDTSRLYRTFKYDKQLVDDISVSPLSLERGGMLYVHAVLDADKVDEFWTALNKEMAAFDPADFTDREIERARLNLENSLFLAKETLSGLAGKLGYFQFLDSGEQAEKNYLFALSQVNRDELKRLFDEYIRPDRLTLAVLTPEDAPVSAEGLTGITTANWPSKKAAKAQQAAKQATGPAEVALPGGSKLILLPDDTLPYTAMSMYWTGGDGELDPSQQGLAALTAASLTRGTLKMSATELQDFLSDHAASLGSTAGRNVFAVEAKFPTRFTDQVLPVLSETLTGPAFNQTEVERAKQDQIAGIKQSEDRPLGLAFRQLFPFLYKTGPYSLLHMGTPEGVEQFTTADIIRFWSRQSMHPFTLAVCGDFDQEAMETFATNIARTLTAPTGEYAFTTPEWGTEREDDLHLPDRNQAHILMIFPTPGKTDQEASAKLELLRAALAGQSGLLFRDLRDKQGLAYTVTAMLWQSRNTGFMALYIGTGPDKVDQSLTGFNKVLADLAATPLPQDEIDRARNILTGDYYQEHQSLLSRSREAASLQVRGFDLDYEQNLIDRAQTVTPAEIQDMVKQYLTPDKAYLMKVTP</sequence>
<dbReference type="GO" id="GO:0046872">
    <property type="term" value="F:metal ion binding"/>
    <property type="evidence" value="ECO:0007669"/>
    <property type="project" value="InterPro"/>
</dbReference>
<keyword evidence="7" id="KW-0378">Hydrolase</keyword>
<feature type="domain" description="Peptidase M16 C-terminal" evidence="6">
    <location>
        <begin position="218"/>
        <end position="395"/>
    </location>
</feature>
<keyword evidence="7" id="KW-0645">Protease</keyword>
<gene>
    <name evidence="7" type="primary">ptrA</name>
    <name evidence="7" type="ORF">BerOc1_00346</name>
</gene>
<dbReference type="InterPro" id="IPR007863">
    <property type="entry name" value="Peptidase_M16_C"/>
</dbReference>
<dbReference type="Pfam" id="PF00675">
    <property type="entry name" value="Peptidase_M16"/>
    <property type="match status" value="2"/>
</dbReference>
<proteinExistence type="inferred from homology"/>
<evidence type="ECO:0000256" key="4">
    <source>
        <dbReference type="SAM" id="SignalP"/>
    </source>
</evidence>
<dbReference type="PANTHER" id="PTHR11851">
    <property type="entry name" value="METALLOPROTEASE"/>
    <property type="match status" value="1"/>
</dbReference>
<dbReference type="OrthoDB" id="9811314at2"/>
<name>A0A1J5N0T2_9BACT</name>
<protein>
    <submittedName>
        <fullName evidence="7">Protease 3</fullName>
        <ecNumber evidence="7">3.4.24.55</ecNumber>
    </submittedName>
</protein>
<evidence type="ECO:0000256" key="3">
    <source>
        <dbReference type="RuleBase" id="RU004447"/>
    </source>
</evidence>
<reference evidence="7 8" key="1">
    <citation type="submission" date="2015-09" db="EMBL/GenBank/DDBJ databases">
        <title>Genome of Desulfovibrio dechloracetivorans BerOc1, a mercury methylating strain isolated from highly hydrocarbons and metals contaminated coastal sediments.</title>
        <authorList>
            <person name="Goni Urriza M."/>
            <person name="Gassie C."/>
            <person name="Bouchez O."/>
            <person name="Klopp C."/>
            <person name="Ranchou-Peyruse A."/>
            <person name="Remy G."/>
        </authorList>
    </citation>
    <scope>NUCLEOTIDE SEQUENCE [LARGE SCALE GENOMIC DNA]</scope>
    <source>
        <strain evidence="7 8">BerOc1</strain>
    </source>
</reference>
<feature type="chain" id="PRO_5012272688" evidence="4">
    <location>
        <begin position="22"/>
        <end position="902"/>
    </location>
</feature>
<feature type="domain" description="Peptidase M16 C-terminal" evidence="6">
    <location>
        <begin position="679"/>
        <end position="836"/>
    </location>
</feature>
<keyword evidence="8" id="KW-1185">Reference proteome</keyword>
<evidence type="ECO:0000259" key="5">
    <source>
        <dbReference type="Pfam" id="PF00675"/>
    </source>
</evidence>
<keyword evidence="4" id="KW-0732">Signal</keyword>
<dbReference type="InterPro" id="IPR050361">
    <property type="entry name" value="MPP/UQCRC_Complex"/>
</dbReference>
<evidence type="ECO:0000313" key="7">
    <source>
        <dbReference type="EMBL" id="OIQ51882.1"/>
    </source>
</evidence>